<sequence>MNTSSVVSKPNMLQINIVADQFTKGLAVERTEKWPGRHAWSIEYQPKLSYGTASGGTD</sequence>
<dbReference type="EMBL" id="GBRH01259182">
    <property type="protein sequence ID" value="JAD38713.1"/>
    <property type="molecule type" value="Transcribed_RNA"/>
</dbReference>
<evidence type="ECO:0000313" key="1">
    <source>
        <dbReference type="EMBL" id="JAD38713.1"/>
    </source>
</evidence>
<organism evidence="1">
    <name type="scientific">Arundo donax</name>
    <name type="common">Giant reed</name>
    <name type="synonym">Donax arundinaceus</name>
    <dbReference type="NCBI Taxonomy" id="35708"/>
    <lineage>
        <taxon>Eukaryota</taxon>
        <taxon>Viridiplantae</taxon>
        <taxon>Streptophyta</taxon>
        <taxon>Embryophyta</taxon>
        <taxon>Tracheophyta</taxon>
        <taxon>Spermatophyta</taxon>
        <taxon>Magnoliopsida</taxon>
        <taxon>Liliopsida</taxon>
        <taxon>Poales</taxon>
        <taxon>Poaceae</taxon>
        <taxon>PACMAD clade</taxon>
        <taxon>Arundinoideae</taxon>
        <taxon>Arundineae</taxon>
        <taxon>Arundo</taxon>
    </lineage>
</organism>
<accession>A0A0A8ZM13</accession>
<reference evidence="1" key="1">
    <citation type="submission" date="2014-09" db="EMBL/GenBank/DDBJ databases">
        <authorList>
            <person name="Magalhaes I.L.F."/>
            <person name="Oliveira U."/>
            <person name="Santos F.R."/>
            <person name="Vidigal T.H.D.A."/>
            <person name="Brescovit A.D."/>
            <person name="Santos A.J."/>
        </authorList>
    </citation>
    <scope>NUCLEOTIDE SEQUENCE</scope>
    <source>
        <tissue evidence="1">Shoot tissue taken approximately 20 cm above the soil surface</tissue>
    </source>
</reference>
<name>A0A0A8ZM13_ARUDO</name>
<dbReference type="AlphaFoldDB" id="A0A0A8ZM13"/>
<proteinExistence type="predicted"/>
<protein>
    <submittedName>
        <fullName evidence="1">Uncharacterized protein</fullName>
    </submittedName>
</protein>
<reference evidence="1" key="2">
    <citation type="journal article" date="2015" name="Data Brief">
        <title>Shoot transcriptome of the giant reed, Arundo donax.</title>
        <authorList>
            <person name="Barrero R.A."/>
            <person name="Guerrero F.D."/>
            <person name="Moolhuijzen P."/>
            <person name="Goolsby J.A."/>
            <person name="Tidwell J."/>
            <person name="Bellgard S.E."/>
            <person name="Bellgard M.I."/>
        </authorList>
    </citation>
    <scope>NUCLEOTIDE SEQUENCE</scope>
    <source>
        <tissue evidence="1">Shoot tissue taken approximately 20 cm above the soil surface</tissue>
    </source>
</reference>